<feature type="compositionally biased region" description="Low complexity" evidence="2">
    <location>
        <begin position="131"/>
        <end position="144"/>
    </location>
</feature>
<dbReference type="PANTHER" id="PTHR31807:SF6">
    <property type="entry name" value="PROTEIN ENDOSPERM DEFECTIVE 1-RELATED"/>
    <property type="match status" value="1"/>
</dbReference>
<feature type="compositionally biased region" description="Polar residues" evidence="2">
    <location>
        <begin position="374"/>
        <end position="399"/>
    </location>
</feature>
<evidence type="ECO:0000313" key="3">
    <source>
        <dbReference type="EMBL" id="MQM06081.1"/>
    </source>
</evidence>
<feature type="compositionally biased region" description="Low complexity" evidence="2">
    <location>
        <begin position="307"/>
        <end position="320"/>
    </location>
</feature>
<feature type="compositionally biased region" description="Polar residues" evidence="2">
    <location>
        <begin position="335"/>
        <end position="348"/>
    </location>
</feature>
<feature type="compositionally biased region" description="Pro residues" evidence="2">
    <location>
        <begin position="145"/>
        <end position="155"/>
    </location>
</feature>
<feature type="compositionally biased region" description="Pro residues" evidence="2">
    <location>
        <begin position="357"/>
        <end position="367"/>
    </location>
</feature>
<gene>
    <name evidence="3" type="ORF">Taro_038903</name>
</gene>
<feature type="compositionally biased region" description="Basic and acidic residues" evidence="2">
    <location>
        <begin position="98"/>
        <end position="114"/>
    </location>
</feature>
<dbReference type="AlphaFoldDB" id="A0A843WKL0"/>
<sequence>MGPIGTLPIPTAPKVGISSSNPRAIGRCCVALFTSIPCQTTPFFPTATSLSRDPSGLWSKPCQRAERSREPAMESPREQPPPNPPSTPRSDAEAAAAQEDKKPPRAQRRAREVSSRYMVAIASPSVPPPSSSSSSSSAGGAPSCPALPPPPPRKPQPMQKHHHPALFPSAAGAAASAFTAAGDGDRARARRSPSPQPRRPLTPSPSDIGDSDGEGSWYGDENRPEAPPQTVSRSLETPIPSGLPAKDPGTQRRRAVRLFREIGGEQQQPPPSDHRKPPESFNYRVIESRFLSRKLRPGTPVVHLPERPAAAASTPRPAAEGPTLARSVNARTAPRRTTTSQVSRSLQETLVGAGQPPRVPGTPPPPPSDREISSRSVETSPENSTATDFSEAETCSISSPGGLCDSPPIGNQSSRARMSSECRSSMPEADLLPTMSSRFMAEGNLNQLDGTTGSTSSHRALSSSLCHRSLNSALSSCQQRQLNPTMSISRLPSSLRSPSSSVRGETFCLPPQPATGKVSLDSRKGRKISSRQEDAHALRLLENRYLQWRFVNARAQAAVQARKIAAERSLYGVSCKLSELHESVTAKSIEFGQLNRMTSVSRILEAQMPFLGEWVSLEDDYSHSLSGAIKSLHDASLRLPISGNVRADIRELGEALYSATNVLDVLAPRVGSLETKADGTQVVLSDLAKVVSEERALLEQFEELLADAHKLQV</sequence>
<dbReference type="GO" id="GO:0008017">
    <property type="term" value="F:microtubule binding"/>
    <property type="evidence" value="ECO:0007669"/>
    <property type="project" value="TreeGrafter"/>
</dbReference>
<dbReference type="GO" id="GO:0005737">
    <property type="term" value="C:cytoplasm"/>
    <property type="evidence" value="ECO:0007669"/>
    <property type="project" value="TreeGrafter"/>
</dbReference>
<evidence type="ECO:0008006" key="5">
    <source>
        <dbReference type="Google" id="ProtNLM"/>
    </source>
</evidence>
<evidence type="ECO:0000256" key="2">
    <source>
        <dbReference type="SAM" id="MobiDB-lite"/>
    </source>
</evidence>
<feature type="region of interest" description="Disordered" evidence="2">
    <location>
        <begin position="481"/>
        <end position="532"/>
    </location>
</feature>
<comment type="similarity">
    <text evidence="1">Belongs to the QWRF family.</text>
</comment>
<reference evidence="3" key="1">
    <citation type="submission" date="2017-07" db="EMBL/GenBank/DDBJ databases">
        <title>Taro Niue Genome Assembly and Annotation.</title>
        <authorList>
            <person name="Atibalentja N."/>
            <person name="Keating K."/>
            <person name="Fields C.J."/>
        </authorList>
    </citation>
    <scope>NUCLEOTIDE SEQUENCE</scope>
    <source>
        <strain evidence="3">Niue_2</strain>
        <tissue evidence="3">Leaf</tissue>
    </source>
</reference>
<proteinExistence type="inferred from homology"/>
<evidence type="ECO:0000313" key="4">
    <source>
        <dbReference type="Proteomes" id="UP000652761"/>
    </source>
</evidence>
<accession>A0A843WKL0</accession>
<feature type="compositionally biased region" description="Polar residues" evidence="2">
    <location>
        <begin position="409"/>
        <end position="423"/>
    </location>
</feature>
<name>A0A843WKL0_COLES</name>
<protein>
    <recommendedName>
        <fullName evidence="5">Protein ENDOSPERM DEFECTIVE 1</fullName>
    </recommendedName>
</protein>
<dbReference type="Proteomes" id="UP000652761">
    <property type="component" value="Unassembled WGS sequence"/>
</dbReference>
<feature type="compositionally biased region" description="Low complexity" evidence="2">
    <location>
        <begin position="489"/>
        <end position="501"/>
    </location>
</feature>
<dbReference type="Pfam" id="PF04484">
    <property type="entry name" value="QWRF"/>
    <property type="match status" value="1"/>
</dbReference>
<dbReference type="EMBL" id="NMUH01003536">
    <property type="protein sequence ID" value="MQM06081.1"/>
    <property type="molecule type" value="Genomic_DNA"/>
</dbReference>
<keyword evidence="4" id="KW-1185">Reference proteome</keyword>
<dbReference type="InterPro" id="IPR007573">
    <property type="entry name" value="QWRF"/>
</dbReference>
<feature type="compositionally biased region" description="Low complexity" evidence="2">
    <location>
        <begin position="165"/>
        <end position="182"/>
    </location>
</feature>
<feature type="region of interest" description="Disordered" evidence="2">
    <location>
        <begin position="46"/>
        <end position="426"/>
    </location>
</feature>
<dbReference type="PANTHER" id="PTHR31807">
    <property type="entry name" value="AUGMIN FAMILY MEMBER"/>
    <property type="match status" value="1"/>
</dbReference>
<dbReference type="GO" id="GO:0005880">
    <property type="term" value="C:nuclear microtubule"/>
    <property type="evidence" value="ECO:0007669"/>
    <property type="project" value="TreeGrafter"/>
</dbReference>
<feature type="region of interest" description="Disordered" evidence="2">
    <location>
        <begin position="1"/>
        <end position="20"/>
    </location>
</feature>
<feature type="compositionally biased region" description="Pro residues" evidence="2">
    <location>
        <begin position="78"/>
        <end position="87"/>
    </location>
</feature>
<evidence type="ECO:0000256" key="1">
    <source>
        <dbReference type="ARBA" id="ARBA00010016"/>
    </source>
</evidence>
<dbReference type="OrthoDB" id="542108at2759"/>
<dbReference type="GO" id="GO:0051225">
    <property type="term" value="P:spindle assembly"/>
    <property type="evidence" value="ECO:0007669"/>
    <property type="project" value="TreeGrafter"/>
</dbReference>
<comment type="caution">
    <text evidence="3">The sequence shown here is derived from an EMBL/GenBank/DDBJ whole genome shotgun (WGS) entry which is preliminary data.</text>
</comment>
<feature type="compositionally biased region" description="Pro residues" evidence="2">
    <location>
        <begin position="194"/>
        <end position="203"/>
    </location>
</feature>
<feature type="compositionally biased region" description="Basic and acidic residues" evidence="2">
    <location>
        <begin position="63"/>
        <end position="77"/>
    </location>
</feature>
<organism evidence="3 4">
    <name type="scientific">Colocasia esculenta</name>
    <name type="common">Wild taro</name>
    <name type="synonym">Arum esculentum</name>
    <dbReference type="NCBI Taxonomy" id="4460"/>
    <lineage>
        <taxon>Eukaryota</taxon>
        <taxon>Viridiplantae</taxon>
        <taxon>Streptophyta</taxon>
        <taxon>Embryophyta</taxon>
        <taxon>Tracheophyta</taxon>
        <taxon>Spermatophyta</taxon>
        <taxon>Magnoliopsida</taxon>
        <taxon>Liliopsida</taxon>
        <taxon>Araceae</taxon>
        <taxon>Aroideae</taxon>
        <taxon>Colocasieae</taxon>
        <taxon>Colocasia</taxon>
    </lineage>
</organism>